<comment type="similarity">
    <text evidence="1">Belongs to the TRAFAC class TrmE-Era-EngA-EngB-Septin-like GTPase superfamily. Septin GTPase family.</text>
</comment>
<comment type="caution">
    <text evidence="5">The sequence shown here is derived from an EMBL/GenBank/DDBJ whole genome shotgun (WGS) entry which is preliminary data.</text>
</comment>
<dbReference type="AlphaFoldDB" id="A0AA88YDU5"/>
<feature type="coiled-coil region" evidence="2">
    <location>
        <begin position="583"/>
        <end position="610"/>
    </location>
</feature>
<evidence type="ECO:0000313" key="6">
    <source>
        <dbReference type="Proteomes" id="UP001186944"/>
    </source>
</evidence>
<evidence type="ECO:0000256" key="3">
    <source>
        <dbReference type="SAM" id="MobiDB-lite"/>
    </source>
</evidence>
<feature type="region of interest" description="Disordered" evidence="3">
    <location>
        <begin position="38"/>
        <end position="81"/>
    </location>
</feature>
<name>A0AA88YDU5_PINIB</name>
<dbReference type="Pfam" id="PF00041">
    <property type="entry name" value="fn3"/>
    <property type="match status" value="1"/>
</dbReference>
<dbReference type="Pfam" id="PF00735">
    <property type="entry name" value="Septin"/>
    <property type="match status" value="1"/>
</dbReference>
<dbReference type="PANTHER" id="PTHR32046:SF14">
    <property type="match status" value="1"/>
</dbReference>
<evidence type="ECO:0000313" key="5">
    <source>
        <dbReference type="EMBL" id="KAK3099570.1"/>
    </source>
</evidence>
<evidence type="ECO:0000256" key="1">
    <source>
        <dbReference type="RuleBase" id="RU004560"/>
    </source>
</evidence>
<dbReference type="CDD" id="cd00063">
    <property type="entry name" value="FN3"/>
    <property type="match status" value="1"/>
</dbReference>
<feature type="compositionally biased region" description="Basic and acidic residues" evidence="3">
    <location>
        <begin position="51"/>
        <end position="64"/>
    </location>
</feature>
<keyword evidence="1" id="KW-0547">Nucleotide-binding</keyword>
<keyword evidence="2" id="KW-0175">Coiled coil</keyword>
<dbReference type="SUPFAM" id="SSF49265">
    <property type="entry name" value="Fibronectin type III"/>
    <property type="match status" value="1"/>
</dbReference>
<protein>
    <recommendedName>
        <fullName evidence="4">Fibronectin type-III domain-containing protein</fullName>
    </recommendedName>
</protein>
<dbReference type="InterPro" id="IPR027417">
    <property type="entry name" value="P-loop_NTPase"/>
</dbReference>
<evidence type="ECO:0000259" key="4">
    <source>
        <dbReference type="PROSITE" id="PS50853"/>
    </source>
</evidence>
<dbReference type="SMART" id="SM00060">
    <property type="entry name" value="FN3"/>
    <property type="match status" value="1"/>
</dbReference>
<feature type="domain" description="Fibronectin type-III" evidence="4">
    <location>
        <begin position="75"/>
        <end position="171"/>
    </location>
</feature>
<gene>
    <name evidence="5" type="ORF">FSP39_006380</name>
</gene>
<keyword evidence="6" id="KW-1185">Reference proteome</keyword>
<feature type="region of interest" description="Disordered" evidence="3">
    <location>
        <begin position="1"/>
        <end position="26"/>
    </location>
</feature>
<accession>A0AA88YDU5</accession>
<proteinExistence type="inferred from homology"/>
<dbReference type="InterPro" id="IPR013783">
    <property type="entry name" value="Ig-like_fold"/>
</dbReference>
<organism evidence="5 6">
    <name type="scientific">Pinctada imbricata</name>
    <name type="common">Atlantic pearl-oyster</name>
    <name type="synonym">Pinctada martensii</name>
    <dbReference type="NCBI Taxonomy" id="66713"/>
    <lineage>
        <taxon>Eukaryota</taxon>
        <taxon>Metazoa</taxon>
        <taxon>Spiralia</taxon>
        <taxon>Lophotrochozoa</taxon>
        <taxon>Mollusca</taxon>
        <taxon>Bivalvia</taxon>
        <taxon>Autobranchia</taxon>
        <taxon>Pteriomorphia</taxon>
        <taxon>Pterioida</taxon>
        <taxon>Pterioidea</taxon>
        <taxon>Pteriidae</taxon>
        <taxon>Pinctada</taxon>
    </lineage>
</organism>
<sequence length="708" mass="81309">MEKVNENKIDEDENMEPKASSSSAEKILKETEKLSKTISMTSKKLRSSSRLTKESEEVTKSKELEMEEEEVEISSPGEPCEVSATSSSITLAWEPPKQGYENIEYYEVKYRENGRKRKRWTSCFTDDRKETFTINDLIGDTKYEFKVRAIMEGEVEGPFSETSNAMKTRFSLAKQIASQYETIKISHGPPIVYKVPVREILGARNRATMTRKCIFGQPDPSAMEKTIMMVGATGAGKSTLIDGMINYITDVSWEDDFRFSIIDLMEDELKKKGNEANSQTEWITSYTVNHKSGSPVDYTLNIIDTPGFGDTRGLQRDKKIVDQIRGFFETPGENGVTGIDAVCFVTQAPLARLTPPQKYIFDAILSVFGADIASNIFVLITFADGHDPPVRAALEEAKVPFAKSFKFNNSALFSSTADAEEVVFGKMFWSMGKESFKKFFDELGRVEQRSLWMTNKVLQLRQRLEATIQGLQPQIEEGLNQLNTIRQEQEVLRRHKAEIEANKNFTYEVEEIHAYQEPTDPGTFITNCLKCNRTCHYPCRIPDDDGKKRCLSIDPNVLTCMVCPQRCHWSLHKNNDFRYVTYTMKIQKTYEQLKEKYNVAQDQERKTRDVLMKVKESFREMGKQVTKNVSDVRRCINQLNEIALRPNPLTDLDYINILIENEKNEKKYGWESRVELYQKARKEAELVKKAGEQDFSPWEDVDDVLQDE</sequence>
<dbReference type="InterPro" id="IPR003961">
    <property type="entry name" value="FN3_dom"/>
</dbReference>
<evidence type="ECO:0000256" key="2">
    <source>
        <dbReference type="SAM" id="Coils"/>
    </source>
</evidence>
<dbReference type="PROSITE" id="PS50853">
    <property type="entry name" value="FN3"/>
    <property type="match status" value="1"/>
</dbReference>
<keyword evidence="1" id="KW-0342">GTP-binding</keyword>
<dbReference type="InterPro" id="IPR036116">
    <property type="entry name" value="FN3_sf"/>
</dbReference>
<dbReference type="PANTHER" id="PTHR32046">
    <property type="entry name" value="G DOMAIN-CONTAINING PROTEIN"/>
    <property type="match status" value="1"/>
</dbReference>
<dbReference type="InterPro" id="IPR030379">
    <property type="entry name" value="G_SEPTIN_dom"/>
</dbReference>
<dbReference type="GO" id="GO:0005525">
    <property type="term" value="F:GTP binding"/>
    <property type="evidence" value="ECO:0007669"/>
    <property type="project" value="InterPro"/>
</dbReference>
<dbReference type="SUPFAM" id="SSF52540">
    <property type="entry name" value="P-loop containing nucleoside triphosphate hydrolases"/>
    <property type="match status" value="1"/>
</dbReference>
<dbReference type="EMBL" id="VSWD01000006">
    <property type="protein sequence ID" value="KAK3099570.1"/>
    <property type="molecule type" value="Genomic_DNA"/>
</dbReference>
<reference evidence="5" key="1">
    <citation type="submission" date="2019-08" db="EMBL/GenBank/DDBJ databases">
        <title>The improved chromosome-level genome for the pearl oyster Pinctada fucata martensii using PacBio sequencing and Hi-C.</title>
        <authorList>
            <person name="Zheng Z."/>
        </authorList>
    </citation>
    <scope>NUCLEOTIDE SEQUENCE</scope>
    <source>
        <strain evidence="5">ZZ-2019</strain>
        <tissue evidence="5">Adductor muscle</tissue>
    </source>
</reference>
<dbReference type="Proteomes" id="UP001186944">
    <property type="component" value="Unassembled WGS sequence"/>
</dbReference>
<dbReference type="Gene3D" id="3.40.50.300">
    <property type="entry name" value="P-loop containing nucleotide triphosphate hydrolases"/>
    <property type="match status" value="1"/>
</dbReference>
<dbReference type="Gene3D" id="2.60.40.10">
    <property type="entry name" value="Immunoglobulins"/>
    <property type="match status" value="1"/>
</dbReference>